<keyword evidence="3" id="KW-0809">Transit peptide</keyword>
<evidence type="ECO:0000313" key="13">
    <source>
        <dbReference type="Proteomes" id="UP001318040"/>
    </source>
</evidence>
<comment type="subunit">
    <text evidence="7">Component of the mitochondrial ribosome large subunit (39S) which comprises a 16S rRNA and about 50 distinct proteins.</text>
</comment>
<dbReference type="SUPFAM" id="SSF54747">
    <property type="entry name" value="Ribosomal L11/L12e N-terminal domain"/>
    <property type="match status" value="1"/>
</dbReference>
<proteinExistence type="inferred from homology"/>
<evidence type="ECO:0000256" key="8">
    <source>
        <dbReference type="ARBA" id="ARBA00040104"/>
    </source>
</evidence>
<dbReference type="NCBIfam" id="TIGR01632">
    <property type="entry name" value="L11_bact"/>
    <property type="match status" value="1"/>
</dbReference>
<evidence type="ECO:0000256" key="1">
    <source>
        <dbReference type="ARBA" id="ARBA00004173"/>
    </source>
</evidence>
<reference evidence="14 15" key="1">
    <citation type="submission" date="2025-04" db="UniProtKB">
        <authorList>
            <consortium name="RefSeq"/>
        </authorList>
    </citation>
    <scope>IDENTIFICATION</scope>
    <source>
        <tissue evidence="14 15">Sperm</tissue>
    </source>
</reference>
<dbReference type="CDD" id="cd00349">
    <property type="entry name" value="Ribosomal_L11"/>
    <property type="match status" value="1"/>
</dbReference>
<dbReference type="PANTHER" id="PTHR11661:SF1">
    <property type="entry name" value="LARGE RIBOSOMAL SUBUNIT PROTEIN UL11M"/>
    <property type="match status" value="1"/>
</dbReference>
<dbReference type="InterPro" id="IPR036769">
    <property type="entry name" value="Ribosomal_uL11_C_sf"/>
</dbReference>
<comment type="subcellular location">
    <subcellularLocation>
        <location evidence="1">Mitochondrion</location>
    </subcellularLocation>
</comment>
<accession>A0AAJ7X3J6</accession>
<dbReference type="InterPro" id="IPR036796">
    <property type="entry name" value="Ribosomal_uL11_N_sf"/>
</dbReference>
<keyword evidence="6 10" id="KW-0687">Ribonucleoprotein</keyword>
<organism evidence="13 17">
    <name type="scientific">Petromyzon marinus</name>
    <name type="common">Sea lamprey</name>
    <dbReference type="NCBI Taxonomy" id="7757"/>
    <lineage>
        <taxon>Eukaryota</taxon>
        <taxon>Metazoa</taxon>
        <taxon>Chordata</taxon>
        <taxon>Craniata</taxon>
        <taxon>Vertebrata</taxon>
        <taxon>Cyclostomata</taxon>
        <taxon>Hyperoartia</taxon>
        <taxon>Petromyzontiformes</taxon>
        <taxon>Petromyzontidae</taxon>
        <taxon>Petromyzon</taxon>
    </lineage>
</organism>
<evidence type="ECO:0000313" key="14">
    <source>
        <dbReference type="RefSeq" id="XP_032819754.1"/>
    </source>
</evidence>
<dbReference type="RefSeq" id="XP_032819756.1">
    <property type="nucleotide sequence ID" value="XM_032963865.1"/>
</dbReference>
<sequence length="199" mass="22112">MSKVTKMGKAAKAMKKVEHNKTIRTIIRAGQAIPGPPLGPILGQRGIAIGPFCKNFNEATKDIKEGIPLPIRIHIKPDRTYDLELRQPTTSYFLKAAAGIKKGARQTGHEVAGKLTLKHIYEIACIKVKDEPFRVRDTSVLNVCKSLIGTARSLGLQVVPSLSAEEYRVFLEEREVFIKKREEEDQAAAAEALQNLRKK</sequence>
<evidence type="ECO:0000256" key="10">
    <source>
        <dbReference type="RuleBase" id="RU003978"/>
    </source>
</evidence>
<dbReference type="Proteomes" id="UP001318040">
    <property type="component" value="Chromosome 31"/>
</dbReference>
<dbReference type="KEGG" id="pmrn:116947756"/>
<evidence type="ECO:0000313" key="16">
    <source>
        <dbReference type="RefSeq" id="XP_032819756.1"/>
    </source>
</evidence>
<dbReference type="FunFam" id="1.10.10.250:FF:000004">
    <property type="entry name" value="39S ribosomal protein L11, mitochondrial"/>
    <property type="match status" value="1"/>
</dbReference>
<protein>
    <recommendedName>
        <fullName evidence="8">Large ribosomal subunit protein uL11m</fullName>
    </recommendedName>
    <alternativeName>
        <fullName evidence="9">39S ribosomal protein L11, mitochondrial</fullName>
    </alternativeName>
</protein>
<dbReference type="SUPFAM" id="SSF46906">
    <property type="entry name" value="Ribosomal protein L11, C-terminal domain"/>
    <property type="match status" value="1"/>
</dbReference>
<dbReference type="PANTHER" id="PTHR11661">
    <property type="entry name" value="60S RIBOSOMAL PROTEIN L12"/>
    <property type="match status" value="1"/>
</dbReference>
<dbReference type="GO" id="GO:0070180">
    <property type="term" value="F:large ribosomal subunit rRNA binding"/>
    <property type="evidence" value="ECO:0007669"/>
    <property type="project" value="TreeGrafter"/>
</dbReference>
<dbReference type="HAMAP" id="MF_00736">
    <property type="entry name" value="Ribosomal_uL11"/>
    <property type="match status" value="1"/>
</dbReference>
<dbReference type="GO" id="GO:0005762">
    <property type="term" value="C:mitochondrial large ribosomal subunit"/>
    <property type="evidence" value="ECO:0007669"/>
    <property type="project" value="TreeGrafter"/>
</dbReference>
<evidence type="ECO:0000256" key="2">
    <source>
        <dbReference type="ARBA" id="ARBA00010537"/>
    </source>
</evidence>
<evidence type="ECO:0000256" key="3">
    <source>
        <dbReference type="ARBA" id="ARBA00022946"/>
    </source>
</evidence>
<evidence type="ECO:0000256" key="4">
    <source>
        <dbReference type="ARBA" id="ARBA00022980"/>
    </source>
</evidence>
<dbReference type="SMART" id="SM00649">
    <property type="entry name" value="RL11"/>
    <property type="match status" value="1"/>
</dbReference>
<keyword evidence="4 10" id="KW-0689">Ribosomal protein</keyword>
<dbReference type="RefSeq" id="XP_032819757.1">
    <property type="nucleotide sequence ID" value="XM_032963866.1"/>
</dbReference>
<feature type="domain" description="Large ribosomal subunit protein uL11 N-terminal" evidence="12">
    <location>
        <begin position="23"/>
        <end position="81"/>
    </location>
</feature>
<keyword evidence="13" id="KW-1185">Reference proteome</keyword>
<dbReference type="Gene3D" id="3.30.1550.10">
    <property type="entry name" value="Ribosomal protein L11/L12, N-terminal domain"/>
    <property type="match status" value="1"/>
</dbReference>
<dbReference type="GO" id="GO:0006412">
    <property type="term" value="P:translation"/>
    <property type="evidence" value="ECO:0007669"/>
    <property type="project" value="InterPro"/>
</dbReference>
<keyword evidence="5" id="KW-0496">Mitochondrion</keyword>
<dbReference type="InterPro" id="IPR020783">
    <property type="entry name" value="Ribosomal_uL11_C"/>
</dbReference>
<evidence type="ECO:0000313" key="17">
    <source>
        <dbReference type="RefSeq" id="XP_032819757.1"/>
    </source>
</evidence>
<dbReference type="RefSeq" id="XP_032819754.1">
    <property type="nucleotide sequence ID" value="XM_032963863.1"/>
</dbReference>
<evidence type="ECO:0000259" key="11">
    <source>
        <dbReference type="Pfam" id="PF00298"/>
    </source>
</evidence>
<evidence type="ECO:0000313" key="15">
    <source>
        <dbReference type="RefSeq" id="XP_032819755.1"/>
    </source>
</evidence>
<dbReference type="Pfam" id="PF00298">
    <property type="entry name" value="Ribosomal_L11"/>
    <property type="match status" value="1"/>
</dbReference>
<dbReference type="Gene3D" id="1.10.10.250">
    <property type="entry name" value="Ribosomal protein L11, C-terminal domain"/>
    <property type="match status" value="1"/>
</dbReference>
<dbReference type="InterPro" id="IPR000911">
    <property type="entry name" value="Ribosomal_uL11"/>
</dbReference>
<evidence type="ECO:0000256" key="7">
    <source>
        <dbReference type="ARBA" id="ARBA00038782"/>
    </source>
</evidence>
<dbReference type="CTD" id="65003"/>
<evidence type="ECO:0000256" key="9">
    <source>
        <dbReference type="ARBA" id="ARBA00041455"/>
    </source>
</evidence>
<dbReference type="AlphaFoldDB" id="A0AAJ7X3J6"/>
<dbReference type="InterPro" id="IPR006519">
    <property type="entry name" value="Ribosomal_uL11_bac-typ"/>
</dbReference>
<evidence type="ECO:0000256" key="6">
    <source>
        <dbReference type="ARBA" id="ARBA00023274"/>
    </source>
</evidence>
<name>A0AAJ7X3J6_PETMA</name>
<evidence type="ECO:0000259" key="12">
    <source>
        <dbReference type="Pfam" id="PF03946"/>
    </source>
</evidence>
<comment type="similarity">
    <text evidence="2 10">Belongs to the universal ribosomal protein uL11 family.</text>
</comment>
<gene>
    <name evidence="14 15 16 17" type="primary">MRPL11</name>
</gene>
<dbReference type="GeneID" id="116947756"/>
<dbReference type="InterPro" id="IPR020784">
    <property type="entry name" value="Ribosomal_uL11_N"/>
</dbReference>
<dbReference type="Pfam" id="PF03946">
    <property type="entry name" value="Ribosomal_L11_N"/>
    <property type="match status" value="1"/>
</dbReference>
<feature type="domain" description="Large ribosomal subunit protein uL11 C-terminal" evidence="11">
    <location>
        <begin position="87"/>
        <end position="158"/>
    </location>
</feature>
<dbReference type="RefSeq" id="XP_032819755.1">
    <property type="nucleotide sequence ID" value="XM_032963864.1"/>
</dbReference>
<dbReference type="GO" id="GO:0003735">
    <property type="term" value="F:structural constituent of ribosome"/>
    <property type="evidence" value="ECO:0007669"/>
    <property type="project" value="InterPro"/>
</dbReference>
<dbReference type="FunFam" id="3.30.1550.10:FF:000003">
    <property type="entry name" value="39S ribosomal protein L11, mitochondrial"/>
    <property type="match status" value="1"/>
</dbReference>
<evidence type="ECO:0000256" key="5">
    <source>
        <dbReference type="ARBA" id="ARBA00023128"/>
    </source>
</evidence>
<dbReference type="GO" id="GO:0005743">
    <property type="term" value="C:mitochondrial inner membrane"/>
    <property type="evidence" value="ECO:0007669"/>
    <property type="project" value="UniProtKB-ARBA"/>
</dbReference>